<dbReference type="Proteomes" id="UP000534870">
    <property type="component" value="Unassembled WGS sequence"/>
</dbReference>
<gene>
    <name evidence="1" type="ORF">HUK84_19130</name>
</gene>
<dbReference type="EMBL" id="JABXXP010000795">
    <property type="protein sequence ID" value="NVN13220.1"/>
    <property type="molecule type" value="Genomic_DNA"/>
</dbReference>
<organism evidence="1 2">
    <name type="scientific">Nguyenibacter vanlangensis</name>
    <dbReference type="NCBI Taxonomy" id="1216886"/>
    <lineage>
        <taxon>Bacteria</taxon>
        <taxon>Pseudomonadati</taxon>
        <taxon>Pseudomonadota</taxon>
        <taxon>Alphaproteobacteria</taxon>
        <taxon>Acetobacterales</taxon>
        <taxon>Acetobacteraceae</taxon>
        <taxon>Nguyenibacter</taxon>
    </lineage>
</organism>
<dbReference type="AlphaFoldDB" id="A0A7Y7IZW3"/>
<protein>
    <recommendedName>
        <fullName evidence="3">CBS domain-containing protein</fullName>
    </recommendedName>
</protein>
<name>A0A7Y7IZW3_9PROT</name>
<comment type="caution">
    <text evidence="1">The sequence shown here is derived from an EMBL/GenBank/DDBJ whole genome shotgun (WGS) entry which is preliminary data.</text>
</comment>
<accession>A0A7Y7IZW3</accession>
<evidence type="ECO:0008006" key="3">
    <source>
        <dbReference type="Google" id="ProtNLM"/>
    </source>
</evidence>
<sequence length="68" mass="7294">MIDDPAISRVITVASATELRSVQDVLRRMDTPPPCMLLSPDGAGCLLGPAWWRALLAQTGCVLPAFLD</sequence>
<feature type="non-terminal residue" evidence="1">
    <location>
        <position position="68"/>
    </location>
</feature>
<proteinExistence type="predicted"/>
<reference evidence="1 2" key="1">
    <citation type="submission" date="2020-06" db="EMBL/GenBank/DDBJ databases">
        <title>Description of novel acetic acid bacteria.</title>
        <authorList>
            <person name="Sombolestani A."/>
        </authorList>
    </citation>
    <scope>NUCLEOTIDE SEQUENCE [LARGE SCALE GENOMIC DNA]</scope>
    <source>
        <strain evidence="1 2">LMG 31431</strain>
    </source>
</reference>
<evidence type="ECO:0000313" key="1">
    <source>
        <dbReference type="EMBL" id="NVN13220.1"/>
    </source>
</evidence>
<evidence type="ECO:0000313" key="2">
    <source>
        <dbReference type="Proteomes" id="UP000534870"/>
    </source>
</evidence>